<evidence type="ECO:0000256" key="1">
    <source>
        <dbReference type="SAM" id="Coils"/>
    </source>
</evidence>
<accession>A0A8S5S936</accession>
<keyword evidence="1" id="KW-0175">Coiled coil</keyword>
<feature type="coiled-coil region" evidence="1">
    <location>
        <begin position="37"/>
        <end position="81"/>
    </location>
</feature>
<evidence type="ECO:0000313" key="2">
    <source>
        <dbReference type="EMBL" id="DAF47493.1"/>
    </source>
</evidence>
<dbReference type="EMBL" id="BK032555">
    <property type="protein sequence ID" value="DAF47493.1"/>
    <property type="molecule type" value="Genomic_DNA"/>
</dbReference>
<sequence>MQILIGILAIMCLVFYGEKFALAQQTETTINDNNVIITNQQTEIDNLKKENQKLKEQVKALKKENSKLKNSQQKKDKTKLKSYKVPKNMHFKSYTNYKCLSRSSAQWKLQKKAYTDKNGLRKIGDDYLVAMGSYYTKHLGDRFKITLSTGKSFTIRICDFKANSDTNSTHQYTANGCMIEFYVDSNLNSKARQMGDISYIKGFKGNITKIEKIIKE</sequence>
<name>A0A8S5S936_9VIRU</name>
<protein>
    <submittedName>
        <fullName evidence="2">Uncharacterized protein</fullName>
    </submittedName>
</protein>
<reference evidence="2" key="1">
    <citation type="journal article" date="2021" name="Proc. Natl. Acad. Sci. U.S.A.">
        <title>A Catalog of Tens of Thousands of Viruses from Human Metagenomes Reveals Hidden Associations with Chronic Diseases.</title>
        <authorList>
            <person name="Tisza M.J."/>
            <person name="Buck C.B."/>
        </authorList>
    </citation>
    <scope>NUCLEOTIDE SEQUENCE</scope>
    <source>
        <strain evidence="2">CtGns7</strain>
    </source>
</reference>
<proteinExistence type="predicted"/>
<organism evidence="2">
    <name type="scientific">Phage sp. ctGns7</name>
    <dbReference type="NCBI Taxonomy" id="2828003"/>
    <lineage>
        <taxon>Viruses</taxon>
    </lineage>
</organism>